<dbReference type="EMBL" id="JBHTIF010000001">
    <property type="protein sequence ID" value="MFD0726296.1"/>
    <property type="molecule type" value="Genomic_DNA"/>
</dbReference>
<feature type="signal peptide" evidence="4">
    <location>
        <begin position="1"/>
        <end position="22"/>
    </location>
</feature>
<dbReference type="InterPro" id="IPR051407">
    <property type="entry name" value="Bact_OM_lipoprot/Surf_antigen"/>
</dbReference>
<comment type="subcellular location">
    <subcellularLocation>
        <location evidence="1">Membrane</location>
    </subcellularLocation>
</comment>
<feature type="chain" id="PRO_5046243261" evidence="4">
    <location>
        <begin position="23"/>
        <end position="234"/>
    </location>
</feature>
<dbReference type="Proteomes" id="UP001597110">
    <property type="component" value="Unassembled WGS sequence"/>
</dbReference>
<name>A0ABW2YD31_9GAMM</name>
<protein>
    <submittedName>
        <fullName evidence="6">Glycine zipper 2TM domain-containing protein</fullName>
    </submittedName>
</protein>
<dbReference type="Pfam" id="PF05433">
    <property type="entry name" value="Rick_17kDa_Anti"/>
    <property type="match status" value="1"/>
</dbReference>
<organism evidence="6 7">
    <name type="scientific">Lysobacter brunescens</name>
    <dbReference type="NCBI Taxonomy" id="262323"/>
    <lineage>
        <taxon>Bacteria</taxon>
        <taxon>Pseudomonadati</taxon>
        <taxon>Pseudomonadota</taxon>
        <taxon>Gammaproteobacteria</taxon>
        <taxon>Lysobacterales</taxon>
        <taxon>Lysobacteraceae</taxon>
        <taxon>Lysobacter</taxon>
    </lineage>
</organism>
<dbReference type="InterPro" id="IPR008816">
    <property type="entry name" value="Gly_zipper_2TM_dom"/>
</dbReference>
<reference evidence="7" key="1">
    <citation type="journal article" date="2019" name="Int. J. Syst. Evol. Microbiol.">
        <title>The Global Catalogue of Microorganisms (GCM) 10K type strain sequencing project: providing services to taxonomists for standard genome sequencing and annotation.</title>
        <authorList>
            <consortium name="The Broad Institute Genomics Platform"/>
            <consortium name="The Broad Institute Genome Sequencing Center for Infectious Disease"/>
            <person name="Wu L."/>
            <person name="Ma J."/>
        </authorList>
    </citation>
    <scope>NUCLEOTIDE SEQUENCE [LARGE SCALE GENOMIC DNA]</scope>
    <source>
        <strain evidence="7">CCUG 55585</strain>
    </source>
</reference>
<evidence type="ECO:0000256" key="2">
    <source>
        <dbReference type="ARBA" id="ARBA00023136"/>
    </source>
</evidence>
<feature type="region of interest" description="Disordered" evidence="3">
    <location>
        <begin position="69"/>
        <end position="97"/>
    </location>
</feature>
<keyword evidence="4" id="KW-0732">Signal</keyword>
<accession>A0ABW2YD31</accession>
<evidence type="ECO:0000256" key="4">
    <source>
        <dbReference type="SAM" id="SignalP"/>
    </source>
</evidence>
<dbReference type="PANTHER" id="PTHR35603">
    <property type="match status" value="1"/>
</dbReference>
<gene>
    <name evidence="6" type="ORF">ACFQ0E_11900</name>
</gene>
<evidence type="ECO:0000256" key="3">
    <source>
        <dbReference type="SAM" id="MobiDB-lite"/>
    </source>
</evidence>
<feature type="domain" description="Glycine zipper 2TM" evidence="5">
    <location>
        <begin position="125"/>
        <end position="164"/>
    </location>
</feature>
<evidence type="ECO:0000256" key="1">
    <source>
        <dbReference type="ARBA" id="ARBA00004370"/>
    </source>
</evidence>
<keyword evidence="2" id="KW-0472">Membrane</keyword>
<evidence type="ECO:0000313" key="7">
    <source>
        <dbReference type="Proteomes" id="UP001597110"/>
    </source>
</evidence>
<evidence type="ECO:0000313" key="6">
    <source>
        <dbReference type="EMBL" id="MFD0726296.1"/>
    </source>
</evidence>
<evidence type="ECO:0000259" key="5">
    <source>
        <dbReference type="Pfam" id="PF05433"/>
    </source>
</evidence>
<dbReference type="PANTHER" id="PTHR35603:SF2">
    <property type="entry name" value="OUTER MEMBRANE LIPOPROTEIN"/>
    <property type="match status" value="1"/>
</dbReference>
<feature type="compositionally biased region" description="Basic and acidic residues" evidence="3">
    <location>
        <begin position="77"/>
        <end position="97"/>
    </location>
</feature>
<dbReference type="RefSeq" id="WP_386823914.1">
    <property type="nucleotide sequence ID" value="NZ_JBHTIF010000001.1"/>
</dbReference>
<comment type="caution">
    <text evidence="6">The sequence shown here is derived from an EMBL/GenBank/DDBJ whole genome shotgun (WGS) entry which is preliminary data.</text>
</comment>
<keyword evidence="7" id="KW-1185">Reference proteome</keyword>
<proteinExistence type="predicted"/>
<sequence>MSRLAASLLAAALATATAAASAQDYPAGYNDPPAYGDRIAPLYEYAEVVRVDPIIGRGERYARTDDRDCYQEGGYYTDRDDGRHDDRYSRHDDRYGDRYRDDPWGTYDNLDRSQSHGTQTGRNVATLLGGLVGAALGSKVGGGSARYATAAVGSMVGSMAGREIYEGTQRQRQEARVTVCDPVRDDVREAGYGDVQDDVVGYDVTYRYGGREYTTRTDHHPGDRIRVRVDVRAE</sequence>